<evidence type="ECO:0000256" key="1">
    <source>
        <dbReference type="SAM" id="Phobius"/>
    </source>
</evidence>
<evidence type="ECO:0000313" key="2">
    <source>
        <dbReference type="EMBL" id="AGH17236.1"/>
    </source>
</evidence>
<gene>
    <name evidence="2" type="ORF">WSI_04330</name>
</gene>
<name>A0ABN4B1I3_LIBAS</name>
<dbReference type="EMBL" id="CP004005">
    <property type="protein sequence ID" value="AGH17236.1"/>
    <property type="molecule type" value="Genomic_DNA"/>
</dbReference>
<keyword evidence="1" id="KW-1133">Transmembrane helix</keyword>
<sequence length="78" mass="8925">MINQILIDRSVVLLNLIGNPFSGFYAIRFSLLRSVDQSLLPPWQQFLFYLLPVAVLVPFISFFPFLIDAFALGLQDPH</sequence>
<dbReference type="GeneID" id="93077230"/>
<evidence type="ECO:0000313" key="3">
    <source>
        <dbReference type="Proteomes" id="UP000011820"/>
    </source>
</evidence>
<reference evidence="2 3" key="1">
    <citation type="journal article" date="2013" name="Genome Announc.">
        <title>Complete Genome Sequence of a Chinese Strain of 'Candidatus Liberibacter asiaticus'.</title>
        <authorList>
            <person name="Lin H."/>
            <person name="Han C.S."/>
            <person name="Liu B."/>
            <person name="Lou B."/>
            <person name="Bai X."/>
            <person name="Deng C."/>
            <person name="Civerolo E.L."/>
            <person name="Gupta G."/>
        </authorList>
    </citation>
    <scope>NUCLEOTIDE SEQUENCE [LARGE SCALE GENOMIC DNA]</scope>
    <source>
        <strain evidence="3">gxpsy</strain>
    </source>
</reference>
<proteinExistence type="predicted"/>
<keyword evidence="1" id="KW-0472">Membrane</keyword>
<keyword evidence="1" id="KW-0812">Transmembrane</keyword>
<feature type="transmembrane region" description="Helical" evidence="1">
    <location>
        <begin position="46"/>
        <end position="74"/>
    </location>
</feature>
<dbReference type="RefSeq" id="WP_015452831.1">
    <property type="nucleotide sequence ID" value="NC_020549.1"/>
</dbReference>
<organism evidence="2 3">
    <name type="scientific">Candidatus Liberibacter asiaticus str. gxpsy</name>
    <dbReference type="NCBI Taxonomy" id="1174529"/>
    <lineage>
        <taxon>Bacteria</taxon>
        <taxon>Pseudomonadati</taxon>
        <taxon>Pseudomonadota</taxon>
        <taxon>Alphaproteobacteria</taxon>
        <taxon>Hyphomicrobiales</taxon>
        <taxon>Rhizobiaceae</taxon>
        <taxon>Liberibacter</taxon>
    </lineage>
</organism>
<accession>A0ABN4B1I3</accession>
<dbReference type="Proteomes" id="UP000011820">
    <property type="component" value="Chromosome"/>
</dbReference>
<protein>
    <submittedName>
        <fullName evidence="2">Uncharacterized protein</fullName>
    </submittedName>
</protein>
<feature type="transmembrane region" description="Helical" evidence="1">
    <location>
        <begin position="12"/>
        <end position="31"/>
    </location>
</feature>
<keyword evidence="3" id="KW-1185">Reference proteome</keyword>